<evidence type="ECO:0000313" key="1">
    <source>
        <dbReference type="EMBL" id="GID51801.1"/>
    </source>
</evidence>
<comment type="caution">
    <text evidence="1">The sequence shown here is derived from an EMBL/GenBank/DDBJ whole genome shotgun (WGS) entry which is preliminary data.</text>
</comment>
<evidence type="ECO:0000313" key="2">
    <source>
        <dbReference type="Proteomes" id="UP000612282"/>
    </source>
</evidence>
<keyword evidence="2" id="KW-1185">Reference proteome</keyword>
<gene>
    <name evidence="1" type="ORF">Aco03nite_002050</name>
</gene>
<protein>
    <submittedName>
        <fullName evidence="1">Uncharacterized protein</fullName>
    </submittedName>
</protein>
<reference evidence="1 2" key="1">
    <citation type="submission" date="2021-01" db="EMBL/GenBank/DDBJ databases">
        <title>Whole genome shotgun sequence of Actinoplanes couchii NBRC 106145.</title>
        <authorList>
            <person name="Komaki H."/>
            <person name="Tamura T."/>
        </authorList>
    </citation>
    <scope>NUCLEOTIDE SEQUENCE [LARGE SCALE GENOMIC DNA]</scope>
    <source>
        <strain evidence="1 2">NBRC 106145</strain>
    </source>
</reference>
<name>A0ABQ3WZT6_9ACTN</name>
<organism evidence="1 2">
    <name type="scientific">Actinoplanes couchii</name>
    <dbReference type="NCBI Taxonomy" id="403638"/>
    <lineage>
        <taxon>Bacteria</taxon>
        <taxon>Bacillati</taxon>
        <taxon>Actinomycetota</taxon>
        <taxon>Actinomycetes</taxon>
        <taxon>Micromonosporales</taxon>
        <taxon>Micromonosporaceae</taxon>
        <taxon>Actinoplanes</taxon>
    </lineage>
</organism>
<accession>A0ABQ3WZT6</accession>
<dbReference type="EMBL" id="BOMG01000004">
    <property type="protein sequence ID" value="GID51801.1"/>
    <property type="molecule type" value="Genomic_DNA"/>
</dbReference>
<sequence>MDYGLSVPDSDLYEELKKLRRGRGVDRPGLSRYIGPETRRRCRLGPGDKESRVRAAVVAMLSGLAAGLAPDLRRAAELAFGLDREFRLATLADRESRLADLQTVSVRTARRRMNDALAAMAVAGEDVPAAPEDPAAGSGWRVSSLRALFRLDTCTPELYEMRTITATREIDEITIRIGLPEAPAGVGAAEVDALFGARISAVEQRNGGSSQKVVLRLPERMLPGDTHELWLRVVLPPGQPTWSHYAIVPLDPCESGVVRVRFGDRRPAEVWLIDEVPYTDLREPPEKRALIEPSALGEVMREFHGLREGYGYGLAWTPPAPVRSTPPIR</sequence>
<proteinExistence type="predicted"/>
<dbReference type="Proteomes" id="UP000612282">
    <property type="component" value="Unassembled WGS sequence"/>
</dbReference>